<dbReference type="SUPFAM" id="SSF51905">
    <property type="entry name" value="FAD/NAD(P)-binding domain"/>
    <property type="match status" value="1"/>
</dbReference>
<dbReference type="FunFam" id="3.30.390.30:FF:000001">
    <property type="entry name" value="Dihydrolipoyl dehydrogenase"/>
    <property type="match status" value="1"/>
</dbReference>
<keyword evidence="10" id="KW-1015">Disulfide bond</keyword>
<dbReference type="Pfam" id="PF02852">
    <property type="entry name" value="Pyr_redox_dim"/>
    <property type="match status" value="1"/>
</dbReference>
<evidence type="ECO:0000256" key="7">
    <source>
        <dbReference type="ARBA" id="ARBA00022827"/>
    </source>
</evidence>
<accession>A0A7V2ZJK9</accession>
<dbReference type="PANTHER" id="PTHR22912:SF217">
    <property type="entry name" value="DIHYDROLIPOYL DEHYDROGENASE"/>
    <property type="match status" value="1"/>
</dbReference>
<dbReference type="EMBL" id="DSUJ01000008">
    <property type="protein sequence ID" value="HFI91213.1"/>
    <property type="molecule type" value="Genomic_DNA"/>
</dbReference>
<evidence type="ECO:0000256" key="12">
    <source>
        <dbReference type="ARBA" id="ARBA00049187"/>
    </source>
</evidence>
<dbReference type="PROSITE" id="PS00076">
    <property type="entry name" value="PYRIDINE_REDOX_1"/>
    <property type="match status" value="1"/>
</dbReference>
<evidence type="ECO:0000256" key="10">
    <source>
        <dbReference type="ARBA" id="ARBA00023157"/>
    </source>
</evidence>
<dbReference type="EC" id="1.8.1.4" evidence="3 16"/>
<dbReference type="GO" id="GO:0005737">
    <property type="term" value="C:cytoplasm"/>
    <property type="evidence" value="ECO:0007669"/>
    <property type="project" value="UniProtKB-SubCell"/>
</dbReference>
<dbReference type="SUPFAM" id="SSF55424">
    <property type="entry name" value="FAD/NAD-linked reductases, dimerisation (C-terminal) domain"/>
    <property type="match status" value="1"/>
</dbReference>
<keyword evidence="5" id="KW-0963">Cytoplasm</keyword>
<feature type="binding site" evidence="14">
    <location>
        <position position="51"/>
    </location>
    <ligand>
        <name>FAD</name>
        <dbReference type="ChEBI" id="CHEBI:57692"/>
    </ligand>
</feature>
<dbReference type="PIRSF" id="PIRSF000350">
    <property type="entry name" value="Mercury_reductase_MerA"/>
    <property type="match status" value="1"/>
</dbReference>
<dbReference type="NCBIfam" id="TIGR01350">
    <property type="entry name" value="lipoamide_DH"/>
    <property type="match status" value="1"/>
</dbReference>
<evidence type="ECO:0000256" key="13">
    <source>
        <dbReference type="PIRSR" id="PIRSR000350-2"/>
    </source>
</evidence>
<evidence type="ECO:0000256" key="16">
    <source>
        <dbReference type="RuleBase" id="RU003692"/>
    </source>
</evidence>
<dbReference type="Gene3D" id="3.30.390.30">
    <property type="match status" value="1"/>
</dbReference>
<sequence length="467" mass="50626">MPNEYQIAVLGGGPGGYVAAIRAGQLGSKTVVIDKDNLGGICLNWGCIPTKSLLKNAEIYDAIKNHGKDFGITAKELSFSFKDIIKRSRDIADRISKNVELLVKKNKVDRIRGFGKLISQNEIEVHDSDGKKIKSISADKIIIATGARPRTIPQIQVDRKNIITSTEAMILEDLPKDLIVIGAGAIGIEFAYFYSVLGTKVTVVEMLENILPIEDKEVSQTLEKNFKKRGIEIYTNAVVEKAEVKGKKVNVSINQNGKKLELSVEKVLNAIGVVGNVEGFGLEELGIEIFKNHIKVDKKTYQTNIPNIYAIGDVIGPPWLAHVASAEGIHCVEGIKGIKNPPIDYDNIPGCTYCQPQVASVGLTEQKAKELGYEIKVGKFPFMASGKAFAVGEREGFVKLIFDAKYGEILGGHIIGSEATELIAEVALARALEATGHSIIKTVHAHPTLSESIMEAAANAYGEAIHI</sequence>
<evidence type="ECO:0000256" key="9">
    <source>
        <dbReference type="ARBA" id="ARBA00023027"/>
    </source>
</evidence>
<comment type="similarity">
    <text evidence="2 16">Belongs to the class-I pyridine nucleotide-disulfide oxidoreductase family.</text>
</comment>
<dbReference type="InterPro" id="IPR012999">
    <property type="entry name" value="Pyr_OxRdtase_I_AS"/>
</dbReference>
<evidence type="ECO:0000256" key="3">
    <source>
        <dbReference type="ARBA" id="ARBA00012608"/>
    </source>
</evidence>
<feature type="binding site" evidence="14">
    <location>
        <position position="313"/>
    </location>
    <ligand>
        <name>FAD</name>
        <dbReference type="ChEBI" id="CHEBI:57692"/>
    </ligand>
</feature>
<feature type="binding site" evidence="14">
    <location>
        <position position="205"/>
    </location>
    <ligand>
        <name>NAD(+)</name>
        <dbReference type="ChEBI" id="CHEBI:57540"/>
    </ligand>
</feature>
<protein>
    <recommendedName>
        <fullName evidence="4 16">Dihydrolipoyl dehydrogenase</fullName>
        <ecNumber evidence="3 16">1.8.1.4</ecNumber>
    </recommendedName>
</protein>
<evidence type="ECO:0000256" key="2">
    <source>
        <dbReference type="ARBA" id="ARBA00007532"/>
    </source>
</evidence>
<dbReference type="InterPro" id="IPR004099">
    <property type="entry name" value="Pyr_nucl-diS_OxRdtase_dimer"/>
</dbReference>
<comment type="subcellular location">
    <subcellularLocation>
        <location evidence="1">Cytoplasm</location>
    </subcellularLocation>
</comment>
<dbReference type="InterPro" id="IPR023753">
    <property type="entry name" value="FAD/NAD-binding_dom"/>
</dbReference>
<keyword evidence="7 14" id="KW-0274">FAD</keyword>
<evidence type="ECO:0000256" key="14">
    <source>
        <dbReference type="PIRSR" id="PIRSR000350-3"/>
    </source>
</evidence>
<dbReference type="InterPro" id="IPR006258">
    <property type="entry name" value="Lipoamide_DH"/>
</dbReference>
<comment type="cofactor">
    <cofactor evidence="14 16">
        <name>FAD</name>
        <dbReference type="ChEBI" id="CHEBI:57692"/>
    </cofactor>
    <text evidence="14 16">Binds 1 FAD per subunit.</text>
</comment>
<dbReference type="PRINTS" id="PR00411">
    <property type="entry name" value="PNDRDTASEI"/>
</dbReference>
<keyword evidence="14" id="KW-0547">Nucleotide-binding</keyword>
<gene>
    <name evidence="19" type="primary">lpdA</name>
    <name evidence="19" type="ORF">ENS31_06725</name>
</gene>
<dbReference type="InterPro" id="IPR036188">
    <property type="entry name" value="FAD/NAD-bd_sf"/>
</dbReference>
<reference evidence="19" key="1">
    <citation type="journal article" date="2020" name="mSystems">
        <title>Genome- and Community-Level Interaction Insights into Carbon Utilization and Element Cycling Functions of Hydrothermarchaeota in Hydrothermal Sediment.</title>
        <authorList>
            <person name="Zhou Z."/>
            <person name="Liu Y."/>
            <person name="Xu W."/>
            <person name="Pan J."/>
            <person name="Luo Z.H."/>
            <person name="Li M."/>
        </authorList>
    </citation>
    <scope>NUCLEOTIDE SEQUENCE [LARGE SCALE GENOMIC DNA]</scope>
    <source>
        <strain evidence="19">SpSt-479</strain>
    </source>
</reference>
<evidence type="ECO:0000313" key="19">
    <source>
        <dbReference type="EMBL" id="HFI91213.1"/>
    </source>
</evidence>
<keyword evidence="11 16" id="KW-0676">Redox-active center</keyword>
<evidence type="ECO:0000256" key="1">
    <source>
        <dbReference type="ARBA" id="ARBA00004496"/>
    </source>
</evidence>
<dbReference type="GO" id="GO:0004148">
    <property type="term" value="F:dihydrolipoyl dehydrogenase (NADH) activity"/>
    <property type="evidence" value="ECO:0007669"/>
    <property type="project" value="UniProtKB-EC"/>
</dbReference>
<feature type="domain" description="FAD/NAD(P)-binding" evidence="18">
    <location>
        <begin position="5"/>
        <end position="328"/>
    </location>
</feature>
<dbReference type="GO" id="GO:0050660">
    <property type="term" value="F:flavin adenine dinucleotide binding"/>
    <property type="evidence" value="ECO:0007669"/>
    <property type="project" value="InterPro"/>
</dbReference>
<evidence type="ECO:0000259" key="17">
    <source>
        <dbReference type="Pfam" id="PF02852"/>
    </source>
</evidence>
<comment type="caution">
    <text evidence="19">The sequence shown here is derived from an EMBL/GenBank/DDBJ whole genome shotgun (WGS) entry which is preliminary data.</text>
</comment>
<evidence type="ECO:0000256" key="15">
    <source>
        <dbReference type="PIRSR" id="PIRSR000350-4"/>
    </source>
</evidence>
<evidence type="ECO:0000259" key="18">
    <source>
        <dbReference type="Pfam" id="PF07992"/>
    </source>
</evidence>
<comment type="catalytic activity">
    <reaction evidence="12 16">
        <text>N(6)-[(R)-dihydrolipoyl]-L-lysyl-[protein] + NAD(+) = N(6)-[(R)-lipoyl]-L-lysyl-[protein] + NADH + H(+)</text>
        <dbReference type="Rhea" id="RHEA:15045"/>
        <dbReference type="Rhea" id="RHEA-COMP:10474"/>
        <dbReference type="Rhea" id="RHEA-COMP:10475"/>
        <dbReference type="ChEBI" id="CHEBI:15378"/>
        <dbReference type="ChEBI" id="CHEBI:57540"/>
        <dbReference type="ChEBI" id="CHEBI:57945"/>
        <dbReference type="ChEBI" id="CHEBI:83099"/>
        <dbReference type="ChEBI" id="CHEBI:83100"/>
        <dbReference type="EC" id="1.8.1.4"/>
    </reaction>
</comment>
<dbReference type="PRINTS" id="PR00368">
    <property type="entry name" value="FADPNR"/>
</dbReference>
<feature type="binding site" evidence="14">
    <location>
        <position position="115"/>
    </location>
    <ligand>
        <name>FAD</name>
        <dbReference type="ChEBI" id="CHEBI:57692"/>
    </ligand>
</feature>
<evidence type="ECO:0000256" key="11">
    <source>
        <dbReference type="ARBA" id="ARBA00023284"/>
    </source>
</evidence>
<dbReference type="InterPro" id="IPR050151">
    <property type="entry name" value="Class-I_Pyr_Nuc-Dis_Oxidored"/>
</dbReference>
<comment type="miscellaneous">
    <text evidence="16">The active site is a redox-active disulfide bond.</text>
</comment>
<dbReference type="AlphaFoldDB" id="A0A7V2ZJK9"/>
<evidence type="ECO:0000256" key="8">
    <source>
        <dbReference type="ARBA" id="ARBA00023002"/>
    </source>
</evidence>
<evidence type="ECO:0000256" key="6">
    <source>
        <dbReference type="ARBA" id="ARBA00022630"/>
    </source>
</evidence>
<keyword evidence="9 14" id="KW-0520">NAD</keyword>
<feature type="binding site" evidence="14">
    <location>
        <begin position="182"/>
        <end position="189"/>
    </location>
    <ligand>
        <name>NAD(+)</name>
        <dbReference type="ChEBI" id="CHEBI:57540"/>
    </ligand>
</feature>
<dbReference type="PANTHER" id="PTHR22912">
    <property type="entry name" value="DISULFIDE OXIDOREDUCTASE"/>
    <property type="match status" value="1"/>
</dbReference>
<proteinExistence type="inferred from homology"/>
<feature type="binding site" evidence="14">
    <location>
        <position position="272"/>
    </location>
    <ligand>
        <name>NAD(+)</name>
        <dbReference type="ChEBI" id="CHEBI:57540"/>
    </ligand>
</feature>
<dbReference type="GO" id="GO:0006103">
    <property type="term" value="P:2-oxoglutarate metabolic process"/>
    <property type="evidence" value="ECO:0007669"/>
    <property type="project" value="TreeGrafter"/>
</dbReference>
<feature type="active site" description="Proton acceptor" evidence="13">
    <location>
        <position position="446"/>
    </location>
</feature>
<dbReference type="InterPro" id="IPR016156">
    <property type="entry name" value="FAD/NAD-linked_Rdtase_dimer_sf"/>
</dbReference>
<organism evidence="19">
    <name type="scientific">Ignavibacterium album</name>
    <dbReference type="NCBI Taxonomy" id="591197"/>
    <lineage>
        <taxon>Bacteria</taxon>
        <taxon>Pseudomonadati</taxon>
        <taxon>Ignavibacteriota</taxon>
        <taxon>Ignavibacteria</taxon>
        <taxon>Ignavibacteriales</taxon>
        <taxon>Ignavibacteriaceae</taxon>
        <taxon>Ignavibacterium</taxon>
    </lineage>
</organism>
<feature type="domain" description="Pyridine nucleotide-disulphide oxidoreductase dimerisation" evidence="17">
    <location>
        <begin position="348"/>
        <end position="457"/>
    </location>
</feature>
<evidence type="ECO:0000256" key="5">
    <source>
        <dbReference type="ARBA" id="ARBA00022490"/>
    </source>
</evidence>
<dbReference type="Pfam" id="PF07992">
    <property type="entry name" value="Pyr_redox_2"/>
    <property type="match status" value="1"/>
</dbReference>
<dbReference type="Gene3D" id="3.50.50.60">
    <property type="entry name" value="FAD/NAD(P)-binding domain"/>
    <property type="match status" value="2"/>
</dbReference>
<dbReference type="InterPro" id="IPR001100">
    <property type="entry name" value="Pyr_nuc-diS_OxRdtase"/>
</dbReference>
<keyword evidence="6 16" id="KW-0285">Flavoprotein</keyword>
<name>A0A7V2ZJK9_9BACT</name>
<feature type="disulfide bond" description="Redox-active" evidence="15">
    <location>
        <begin position="42"/>
        <end position="47"/>
    </location>
</feature>
<evidence type="ECO:0000256" key="4">
    <source>
        <dbReference type="ARBA" id="ARBA00016961"/>
    </source>
</evidence>
<keyword evidence="8 16" id="KW-0560">Oxidoreductase</keyword>